<dbReference type="GO" id="GO:0005524">
    <property type="term" value="F:ATP binding"/>
    <property type="evidence" value="ECO:0007669"/>
    <property type="project" value="UniProtKB-KW"/>
</dbReference>
<dbReference type="InterPro" id="IPR050267">
    <property type="entry name" value="Anti-sigma-factor_SerPK"/>
</dbReference>
<evidence type="ECO:0000313" key="4">
    <source>
        <dbReference type="EMBL" id="NKZ05847.1"/>
    </source>
</evidence>
<keyword evidence="4" id="KW-0067">ATP-binding</keyword>
<comment type="caution">
    <text evidence="4">The sequence shown here is derived from an EMBL/GenBank/DDBJ whole genome shotgun (WGS) entry which is preliminary data.</text>
</comment>
<dbReference type="RefSeq" id="WP_157438006.1">
    <property type="nucleotide sequence ID" value="NZ_JAAXPI010000026.1"/>
</dbReference>
<accession>A0A846Z1Q5</accession>
<dbReference type="InterPro" id="IPR003594">
    <property type="entry name" value="HATPase_dom"/>
</dbReference>
<keyword evidence="1" id="KW-0723">Serine/threonine-protein kinase</keyword>
<keyword evidence="4" id="KW-0547">Nucleotide-binding</keyword>
<dbReference type="AlphaFoldDB" id="A0A846Z1Q5"/>
<protein>
    <submittedName>
        <fullName evidence="4">ATP-binding protein</fullName>
    </submittedName>
</protein>
<proteinExistence type="predicted"/>
<sequence length="149" mass="15810">MIEGTSAGPKALRRSLLATPDAVQQGRLIVESQALQWRVPQSTVDDAALIASELLTNASRATPCQAITLRLALVPAGLRIEVWDGSPEKPQASTPDLTMPTEPLPDDAPDPGGWGLSIIASLAEEHGCRPEHGGKSVWAVLPTTFRRSS</sequence>
<evidence type="ECO:0000256" key="2">
    <source>
        <dbReference type="SAM" id="MobiDB-lite"/>
    </source>
</evidence>
<dbReference type="Pfam" id="PF13581">
    <property type="entry name" value="HATPase_c_2"/>
    <property type="match status" value="1"/>
</dbReference>
<feature type="region of interest" description="Disordered" evidence="2">
    <location>
        <begin position="84"/>
        <end position="113"/>
    </location>
</feature>
<evidence type="ECO:0000259" key="3">
    <source>
        <dbReference type="Pfam" id="PF13581"/>
    </source>
</evidence>
<dbReference type="Proteomes" id="UP000579250">
    <property type="component" value="Unassembled WGS sequence"/>
</dbReference>
<dbReference type="InterPro" id="IPR036890">
    <property type="entry name" value="HATPase_C_sf"/>
</dbReference>
<keyword evidence="1" id="KW-0808">Transferase</keyword>
<dbReference type="PANTHER" id="PTHR35526">
    <property type="entry name" value="ANTI-SIGMA-F FACTOR RSBW-RELATED"/>
    <property type="match status" value="1"/>
</dbReference>
<reference evidence="4 5" key="1">
    <citation type="submission" date="2020-04" db="EMBL/GenBank/DDBJ databases">
        <title>MicrobeNet Type strains.</title>
        <authorList>
            <person name="Nicholson A.C."/>
        </authorList>
    </citation>
    <scope>NUCLEOTIDE SEQUENCE [LARGE SCALE GENOMIC DNA]</scope>
    <source>
        <strain evidence="4 5">ATCC BAA-277</strain>
    </source>
</reference>
<dbReference type="SUPFAM" id="SSF55874">
    <property type="entry name" value="ATPase domain of HSP90 chaperone/DNA topoisomerase II/histidine kinase"/>
    <property type="match status" value="1"/>
</dbReference>
<name>A0A846Z1Q5_9ACTN</name>
<keyword evidence="1" id="KW-0418">Kinase</keyword>
<organism evidence="4 5">
    <name type="scientific">Actinomadura latina</name>
    <dbReference type="NCBI Taxonomy" id="163603"/>
    <lineage>
        <taxon>Bacteria</taxon>
        <taxon>Bacillati</taxon>
        <taxon>Actinomycetota</taxon>
        <taxon>Actinomycetes</taxon>
        <taxon>Streptosporangiales</taxon>
        <taxon>Thermomonosporaceae</taxon>
        <taxon>Actinomadura</taxon>
    </lineage>
</organism>
<dbReference type="EMBL" id="JAAXPI010000026">
    <property type="protein sequence ID" value="NKZ05847.1"/>
    <property type="molecule type" value="Genomic_DNA"/>
</dbReference>
<evidence type="ECO:0000313" key="5">
    <source>
        <dbReference type="Proteomes" id="UP000579250"/>
    </source>
</evidence>
<dbReference type="PANTHER" id="PTHR35526:SF3">
    <property type="entry name" value="ANTI-SIGMA-F FACTOR RSBW"/>
    <property type="match status" value="1"/>
</dbReference>
<dbReference type="CDD" id="cd16936">
    <property type="entry name" value="HATPase_RsbW-like"/>
    <property type="match status" value="1"/>
</dbReference>
<keyword evidence="5" id="KW-1185">Reference proteome</keyword>
<feature type="domain" description="Histidine kinase/HSP90-like ATPase" evidence="3">
    <location>
        <begin position="18"/>
        <end position="139"/>
    </location>
</feature>
<gene>
    <name evidence="4" type="ORF">HGB48_19150</name>
</gene>
<dbReference type="Gene3D" id="3.30.565.10">
    <property type="entry name" value="Histidine kinase-like ATPase, C-terminal domain"/>
    <property type="match status" value="1"/>
</dbReference>
<evidence type="ECO:0000256" key="1">
    <source>
        <dbReference type="ARBA" id="ARBA00022527"/>
    </source>
</evidence>
<dbReference type="GO" id="GO:0004674">
    <property type="term" value="F:protein serine/threonine kinase activity"/>
    <property type="evidence" value="ECO:0007669"/>
    <property type="project" value="UniProtKB-KW"/>
</dbReference>